<dbReference type="InterPro" id="IPR036356">
    <property type="entry name" value="ERp29_C_sf"/>
</dbReference>
<keyword evidence="7" id="KW-0732">Signal</keyword>
<feature type="domain" description="Thioredoxin" evidence="8">
    <location>
        <begin position="88"/>
        <end position="235"/>
    </location>
</feature>
<comment type="catalytic activity">
    <reaction evidence="1">
        <text>Catalyzes the rearrangement of -S-S- bonds in proteins.</text>
        <dbReference type="EC" id="5.3.4.1"/>
    </reaction>
</comment>
<accession>A0ABR2KSZ3</accession>
<dbReference type="CDD" id="cd02961">
    <property type="entry name" value="PDI_a_family"/>
    <property type="match status" value="2"/>
</dbReference>
<dbReference type="PRINTS" id="PR00421">
    <property type="entry name" value="THIOREDOXIN"/>
</dbReference>
<evidence type="ECO:0000259" key="8">
    <source>
        <dbReference type="PROSITE" id="PS51352"/>
    </source>
</evidence>
<name>A0ABR2KSZ3_9EUKA</name>
<dbReference type="Gene3D" id="3.40.30.10">
    <property type="entry name" value="Glutaredoxin"/>
    <property type="match status" value="2"/>
</dbReference>
<evidence type="ECO:0000256" key="4">
    <source>
        <dbReference type="ARBA" id="ARBA00023235"/>
    </source>
</evidence>
<sequence length="363" mass="40334">MIFSVFFLLLAISRAEYVEITKKNVNEYIGGSKTSFIKFYSPSCGHCRAMKADFDEAATTFTDVTFGGVDCTAQKDICDAHKVSGYPTLLLFKAGEKTGIEFNGQRTVDSFDDFIENYTTFKAKRIPPVFLELNPVNFDHQISNRTCTFVTFFAPWCGHCKAFLPQAKIAAAAFINEPNASIGRINCEEYKDFCSQKEVSGYPTIKLFKNTGEVIQYSGGRTAEAVAAFLNENCGTERAIDGLLTDQAGLIAEARQIVNEFLQGSKEEAKKKMAEIKGSDIYLKVMDRIMTKGVEQIKKDVEIMKGILDSRKSSIKALDGIKRRFNVFNEFLYVPTPSPEPTLPPTPVVTPNPEAASEKQAEL</sequence>
<evidence type="ECO:0000256" key="1">
    <source>
        <dbReference type="ARBA" id="ARBA00001182"/>
    </source>
</evidence>
<dbReference type="InterPro" id="IPR011679">
    <property type="entry name" value="ERp29_C"/>
</dbReference>
<feature type="compositionally biased region" description="Pro residues" evidence="6">
    <location>
        <begin position="336"/>
        <end position="350"/>
    </location>
</feature>
<dbReference type="InterPro" id="IPR036249">
    <property type="entry name" value="Thioredoxin-like_sf"/>
</dbReference>
<dbReference type="PANTHER" id="PTHR45672">
    <property type="entry name" value="PROTEIN DISULFIDE-ISOMERASE C17H9.14C-RELATED"/>
    <property type="match status" value="1"/>
</dbReference>
<keyword evidence="4" id="KW-0413">Isomerase</keyword>
<dbReference type="PANTHER" id="PTHR45672:SF11">
    <property type="entry name" value="PROTEIN DISULFIDE-ISOMERASE C17H9.14C"/>
    <property type="match status" value="1"/>
</dbReference>
<dbReference type="PROSITE" id="PS51352">
    <property type="entry name" value="THIOREDOXIN_2"/>
    <property type="match status" value="1"/>
</dbReference>
<reference evidence="9 10" key="1">
    <citation type="submission" date="2024-04" db="EMBL/GenBank/DDBJ databases">
        <title>Tritrichomonas musculus Genome.</title>
        <authorList>
            <person name="Alves-Ferreira E."/>
            <person name="Grigg M."/>
            <person name="Lorenzi H."/>
            <person name="Galac M."/>
        </authorList>
    </citation>
    <scope>NUCLEOTIDE SEQUENCE [LARGE SCALE GENOMIC DNA]</scope>
    <source>
        <strain evidence="9 10">EAF2021</strain>
    </source>
</reference>
<evidence type="ECO:0000256" key="6">
    <source>
        <dbReference type="SAM" id="MobiDB-lite"/>
    </source>
</evidence>
<dbReference type="InterPro" id="IPR051063">
    <property type="entry name" value="PDI"/>
</dbReference>
<dbReference type="EMBL" id="JAPFFF010000003">
    <property type="protein sequence ID" value="KAK8894178.1"/>
    <property type="molecule type" value="Genomic_DNA"/>
</dbReference>
<dbReference type="InterPro" id="IPR013766">
    <property type="entry name" value="Thioredoxin_domain"/>
</dbReference>
<evidence type="ECO:0000256" key="7">
    <source>
        <dbReference type="SAM" id="SignalP"/>
    </source>
</evidence>
<feature type="signal peptide" evidence="7">
    <location>
        <begin position="1"/>
        <end position="15"/>
    </location>
</feature>
<organism evidence="9 10">
    <name type="scientific">Tritrichomonas musculus</name>
    <dbReference type="NCBI Taxonomy" id="1915356"/>
    <lineage>
        <taxon>Eukaryota</taxon>
        <taxon>Metamonada</taxon>
        <taxon>Parabasalia</taxon>
        <taxon>Tritrichomonadida</taxon>
        <taxon>Tritrichomonadidae</taxon>
        <taxon>Tritrichomonas</taxon>
    </lineage>
</organism>
<evidence type="ECO:0000313" key="10">
    <source>
        <dbReference type="Proteomes" id="UP001470230"/>
    </source>
</evidence>
<feature type="chain" id="PRO_5045712870" description="protein disulfide-isomerase" evidence="7">
    <location>
        <begin position="16"/>
        <end position="363"/>
    </location>
</feature>
<keyword evidence="3" id="KW-1015">Disulfide bond</keyword>
<comment type="caution">
    <text evidence="9">The sequence shown here is derived from an EMBL/GenBank/DDBJ whole genome shotgun (WGS) entry which is preliminary data.</text>
</comment>
<dbReference type="Gene3D" id="1.20.1150.12">
    <property type="entry name" value="Endoplasmic reticulum resident protein 29, C-terminal domain"/>
    <property type="match status" value="1"/>
</dbReference>
<evidence type="ECO:0000313" key="9">
    <source>
        <dbReference type="EMBL" id="KAK8894178.1"/>
    </source>
</evidence>
<dbReference type="SUPFAM" id="SSF47933">
    <property type="entry name" value="ERP29 C domain-like"/>
    <property type="match status" value="1"/>
</dbReference>
<keyword evidence="10" id="KW-1185">Reference proteome</keyword>
<dbReference type="SUPFAM" id="SSF52833">
    <property type="entry name" value="Thioredoxin-like"/>
    <property type="match status" value="2"/>
</dbReference>
<keyword evidence="5" id="KW-0676">Redox-active center</keyword>
<gene>
    <name evidence="9" type="ORF">M9Y10_022611</name>
</gene>
<evidence type="ECO:0000256" key="3">
    <source>
        <dbReference type="ARBA" id="ARBA00023157"/>
    </source>
</evidence>
<dbReference type="Pfam" id="PF07749">
    <property type="entry name" value="ERp29"/>
    <property type="match status" value="1"/>
</dbReference>
<proteinExistence type="predicted"/>
<evidence type="ECO:0000256" key="5">
    <source>
        <dbReference type="ARBA" id="ARBA00023284"/>
    </source>
</evidence>
<dbReference type="EC" id="5.3.4.1" evidence="2"/>
<feature type="region of interest" description="Disordered" evidence="6">
    <location>
        <begin position="336"/>
        <end position="363"/>
    </location>
</feature>
<dbReference type="Pfam" id="PF00085">
    <property type="entry name" value="Thioredoxin"/>
    <property type="match status" value="2"/>
</dbReference>
<evidence type="ECO:0000256" key="2">
    <source>
        <dbReference type="ARBA" id="ARBA00012723"/>
    </source>
</evidence>
<dbReference type="Proteomes" id="UP001470230">
    <property type="component" value="Unassembled WGS sequence"/>
</dbReference>
<protein>
    <recommendedName>
        <fullName evidence="2">protein disulfide-isomerase</fullName>
        <ecNumber evidence="2">5.3.4.1</ecNumber>
    </recommendedName>
</protein>